<dbReference type="EMBL" id="BHXQ01000001">
    <property type="protein sequence ID" value="GCC50102.1"/>
    <property type="molecule type" value="Genomic_DNA"/>
</dbReference>
<name>A0A401U5E2_9BACT</name>
<evidence type="ECO:0000313" key="2">
    <source>
        <dbReference type="EMBL" id="GCC50102.1"/>
    </source>
</evidence>
<proteinExistence type="predicted"/>
<reference evidence="2 3" key="1">
    <citation type="submission" date="2018-11" db="EMBL/GenBank/DDBJ databases">
        <title>Chryseotalea sanarue gen. nov., sp., nov., a member of the family Cytophagaceae, isolated from a brackish lake in Hamamatsu Japan.</title>
        <authorList>
            <person name="Maejima Y."/>
            <person name="Iino T."/>
            <person name="Muraguchi Y."/>
            <person name="Fukuda K."/>
            <person name="Ohkuma M."/>
            <person name="Moriuchi R."/>
            <person name="Dohra H."/>
            <person name="Kimbara K."/>
            <person name="Shintani M."/>
        </authorList>
    </citation>
    <scope>NUCLEOTIDE SEQUENCE [LARGE SCALE GENOMIC DNA]</scope>
    <source>
        <strain evidence="2 3">Ys</strain>
    </source>
</reference>
<feature type="transmembrane region" description="Helical" evidence="1">
    <location>
        <begin position="38"/>
        <end position="54"/>
    </location>
</feature>
<feature type="transmembrane region" description="Helical" evidence="1">
    <location>
        <begin position="14"/>
        <end position="32"/>
    </location>
</feature>
<keyword evidence="3" id="KW-1185">Reference proteome</keyword>
<comment type="caution">
    <text evidence="2">The sequence shown here is derived from an EMBL/GenBank/DDBJ whole genome shotgun (WGS) entry which is preliminary data.</text>
</comment>
<organism evidence="2 3">
    <name type="scientific">Chryseotalea sanaruensis</name>
    <dbReference type="NCBI Taxonomy" id="2482724"/>
    <lineage>
        <taxon>Bacteria</taxon>
        <taxon>Pseudomonadati</taxon>
        <taxon>Bacteroidota</taxon>
        <taxon>Cytophagia</taxon>
        <taxon>Cytophagales</taxon>
        <taxon>Chryseotaleaceae</taxon>
        <taxon>Chryseotalea</taxon>
    </lineage>
</organism>
<evidence type="ECO:0000313" key="3">
    <source>
        <dbReference type="Proteomes" id="UP000288227"/>
    </source>
</evidence>
<keyword evidence="1" id="KW-0472">Membrane</keyword>
<keyword evidence="1" id="KW-0812">Transmembrane</keyword>
<dbReference type="RefSeq" id="WP_127120756.1">
    <property type="nucleotide sequence ID" value="NZ_BHXQ01000001.1"/>
</dbReference>
<dbReference type="Proteomes" id="UP000288227">
    <property type="component" value="Unassembled WGS sequence"/>
</dbReference>
<accession>A0A401U5E2</accession>
<dbReference type="AlphaFoldDB" id="A0A401U5E2"/>
<gene>
    <name evidence="2" type="ORF">SanaruYs_03170</name>
</gene>
<sequence>MTAEKNSRLRMQKLLSIQLIVFAVLLLAFKIYADSEPGALPLLLLLIGCSWYLNNRYRLKSQGHTQ</sequence>
<protein>
    <submittedName>
        <fullName evidence="2">Uncharacterized protein</fullName>
    </submittedName>
</protein>
<keyword evidence="1" id="KW-1133">Transmembrane helix</keyword>
<evidence type="ECO:0000256" key="1">
    <source>
        <dbReference type="SAM" id="Phobius"/>
    </source>
</evidence>